<dbReference type="EMBL" id="JAUUTY010000006">
    <property type="protein sequence ID" value="KAK1614077.1"/>
    <property type="molecule type" value="Genomic_DNA"/>
</dbReference>
<gene>
    <name evidence="2" type="ORF">QYE76_019594</name>
</gene>
<dbReference type="Pfam" id="PF12937">
    <property type="entry name" value="F-box-like"/>
    <property type="match status" value="1"/>
</dbReference>
<dbReference type="Gene3D" id="1.20.1280.50">
    <property type="match status" value="1"/>
</dbReference>
<proteinExistence type="predicted"/>
<dbReference type="PANTHER" id="PTHR35828">
    <property type="entry name" value="OS08G0203800 PROTEIN-RELATED"/>
    <property type="match status" value="1"/>
</dbReference>
<name>A0AAD8R4C7_LOLMU</name>
<dbReference type="CDD" id="cd09917">
    <property type="entry name" value="F-box_SF"/>
    <property type="match status" value="1"/>
</dbReference>
<evidence type="ECO:0000313" key="3">
    <source>
        <dbReference type="Proteomes" id="UP001231189"/>
    </source>
</evidence>
<organism evidence="2 3">
    <name type="scientific">Lolium multiflorum</name>
    <name type="common">Italian ryegrass</name>
    <name type="synonym">Lolium perenne subsp. multiflorum</name>
    <dbReference type="NCBI Taxonomy" id="4521"/>
    <lineage>
        <taxon>Eukaryota</taxon>
        <taxon>Viridiplantae</taxon>
        <taxon>Streptophyta</taxon>
        <taxon>Embryophyta</taxon>
        <taxon>Tracheophyta</taxon>
        <taxon>Spermatophyta</taxon>
        <taxon>Magnoliopsida</taxon>
        <taxon>Liliopsida</taxon>
        <taxon>Poales</taxon>
        <taxon>Poaceae</taxon>
        <taxon>BOP clade</taxon>
        <taxon>Pooideae</taxon>
        <taxon>Poodae</taxon>
        <taxon>Poeae</taxon>
        <taxon>Poeae Chloroplast Group 2 (Poeae type)</taxon>
        <taxon>Loliodinae</taxon>
        <taxon>Loliinae</taxon>
        <taxon>Lolium</taxon>
    </lineage>
</organism>
<dbReference type="AlphaFoldDB" id="A0AAD8R4C7"/>
<dbReference type="Proteomes" id="UP001231189">
    <property type="component" value="Unassembled WGS sequence"/>
</dbReference>
<protein>
    <recommendedName>
        <fullName evidence="1">F-box domain-containing protein</fullName>
    </recommendedName>
</protein>
<dbReference type="SUPFAM" id="SSF81383">
    <property type="entry name" value="F-box domain"/>
    <property type="match status" value="1"/>
</dbReference>
<feature type="domain" description="F-box" evidence="1">
    <location>
        <begin position="14"/>
        <end position="55"/>
    </location>
</feature>
<dbReference type="InterPro" id="IPR001810">
    <property type="entry name" value="F-box_dom"/>
</dbReference>
<sequence length="414" mass="46563">MPEDLESPMADEWTLPADLLLEIIALSDTRTLVRCAATCRLLRRDILDPSFIHRFIRREAGGIVPQRFLARINTHDDTNPGPAPPPLSLVQPVTAAAMSFVDDHMSPYMSRFADDLLGERIPVTSRGGLVLLRRRYASEKLSSLCVYDPFTGHRAFFSDPPGIGTCTNSSRRYHLLTSSDGIGCSFLLLAANLDGRAGTDRHTIQVQTIRSTCRIWSPAGVIRDNSGLLKQEMHRDAVVLNGGVMHWLVQSRREILTYNIYTMEVGAVQLPVISHDFKGRFYYLGSYYSHDGRKLLRLISCIVFKIYVWYQLLDGGWAPEPVTIDMEEKLLSLDPAIIEDGEVVVRTELKWLGEGSEMVELCIYRRGSNVSRGAVFIVLDMETKEMHVHQNSTPSSVLLEVDLPSQLRAMKLFP</sequence>
<comment type="caution">
    <text evidence="2">The sequence shown here is derived from an EMBL/GenBank/DDBJ whole genome shotgun (WGS) entry which is preliminary data.</text>
</comment>
<evidence type="ECO:0000313" key="2">
    <source>
        <dbReference type="EMBL" id="KAK1614077.1"/>
    </source>
</evidence>
<accession>A0AAD8R4C7</accession>
<dbReference type="PANTHER" id="PTHR35828:SF22">
    <property type="entry name" value="OS10G0103633 PROTEIN"/>
    <property type="match status" value="1"/>
</dbReference>
<keyword evidence="3" id="KW-1185">Reference proteome</keyword>
<dbReference type="InterPro" id="IPR036047">
    <property type="entry name" value="F-box-like_dom_sf"/>
</dbReference>
<evidence type="ECO:0000259" key="1">
    <source>
        <dbReference type="Pfam" id="PF12937"/>
    </source>
</evidence>
<reference evidence="2" key="1">
    <citation type="submission" date="2023-07" db="EMBL/GenBank/DDBJ databases">
        <title>A chromosome-level genome assembly of Lolium multiflorum.</title>
        <authorList>
            <person name="Chen Y."/>
            <person name="Copetti D."/>
            <person name="Kolliker R."/>
            <person name="Studer B."/>
        </authorList>
    </citation>
    <scope>NUCLEOTIDE SEQUENCE</scope>
    <source>
        <strain evidence="2">02402/16</strain>
        <tissue evidence="2">Leaf</tissue>
    </source>
</reference>